<dbReference type="Pfam" id="PF01936">
    <property type="entry name" value="NYN"/>
    <property type="match status" value="1"/>
</dbReference>
<reference evidence="3" key="1">
    <citation type="journal article" date="2019" name="Int. J. Syst. Evol. Microbiol.">
        <title>The Global Catalogue of Microorganisms (GCM) 10K type strain sequencing project: providing services to taxonomists for standard genome sequencing and annotation.</title>
        <authorList>
            <consortium name="The Broad Institute Genomics Platform"/>
            <consortium name="The Broad Institute Genome Sequencing Center for Infectious Disease"/>
            <person name="Wu L."/>
            <person name="Ma J."/>
        </authorList>
    </citation>
    <scope>NUCLEOTIDE SEQUENCE [LARGE SCALE GENOMIC DNA]</scope>
    <source>
        <strain evidence="3">WYCCWR 12678</strain>
    </source>
</reference>
<dbReference type="Gene3D" id="3.40.50.1010">
    <property type="entry name" value="5'-nuclease"/>
    <property type="match status" value="1"/>
</dbReference>
<accession>A0ABV9Q206</accession>
<dbReference type="Proteomes" id="UP001596002">
    <property type="component" value="Unassembled WGS sequence"/>
</dbReference>
<sequence>MFIDWENIEKTVKQEFGSVLNYDEFVQVIREVATSNGSRLVGIQAYGDFDKGTAGLMSKLVNLGIEPRHVVTKTATEYLKGSTDIELSLDILETMYNYPHITDFMFVSGDGDLRHVIKRLQKQGKNLRLMGFENHTSQFIIDTMNEFVLLDQYSNIMRKVTETEKELKAQSLLSNEYVQIIIEHVDRLEKTGDKDFIGLNLLRNRLCDHYPHRATDISEALTDCIDFEILSVYRVPNPKDPKHPTRACRLNRDHKVVQRVLGGKLLGDRQTS</sequence>
<dbReference type="PANTHER" id="PTHR35458:SF8">
    <property type="entry name" value="SLR0650 PROTEIN"/>
    <property type="match status" value="1"/>
</dbReference>
<dbReference type="InterPro" id="IPR021139">
    <property type="entry name" value="NYN"/>
</dbReference>
<protein>
    <submittedName>
        <fullName evidence="2">NYN domain-containing protein</fullName>
    </submittedName>
</protein>
<comment type="caution">
    <text evidence="2">The sequence shown here is derived from an EMBL/GenBank/DDBJ whole genome shotgun (WGS) entry which is preliminary data.</text>
</comment>
<dbReference type="PANTHER" id="PTHR35458">
    <property type="entry name" value="SLR0755 PROTEIN"/>
    <property type="match status" value="1"/>
</dbReference>
<dbReference type="RefSeq" id="WP_380026173.1">
    <property type="nucleotide sequence ID" value="NZ_JBHSHC010000097.1"/>
</dbReference>
<organism evidence="2 3">
    <name type="scientific">Effusibacillus consociatus</name>
    <dbReference type="NCBI Taxonomy" id="1117041"/>
    <lineage>
        <taxon>Bacteria</taxon>
        <taxon>Bacillati</taxon>
        <taxon>Bacillota</taxon>
        <taxon>Bacilli</taxon>
        <taxon>Bacillales</taxon>
        <taxon>Alicyclobacillaceae</taxon>
        <taxon>Effusibacillus</taxon>
    </lineage>
</organism>
<proteinExistence type="predicted"/>
<dbReference type="InterPro" id="IPR047140">
    <property type="entry name" value="LabA"/>
</dbReference>
<dbReference type="EMBL" id="JBHSHC010000097">
    <property type="protein sequence ID" value="MFC4768231.1"/>
    <property type="molecule type" value="Genomic_DNA"/>
</dbReference>
<feature type="domain" description="NYN" evidence="1">
    <location>
        <begin position="2"/>
        <end position="150"/>
    </location>
</feature>
<name>A0ABV9Q206_9BACL</name>
<evidence type="ECO:0000313" key="3">
    <source>
        <dbReference type="Proteomes" id="UP001596002"/>
    </source>
</evidence>
<evidence type="ECO:0000313" key="2">
    <source>
        <dbReference type="EMBL" id="MFC4768231.1"/>
    </source>
</evidence>
<keyword evidence="3" id="KW-1185">Reference proteome</keyword>
<evidence type="ECO:0000259" key="1">
    <source>
        <dbReference type="Pfam" id="PF01936"/>
    </source>
</evidence>
<gene>
    <name evidence="2" type="ORF">ACFO8Q_12825</name>
</gene>